<reference evidence="3" key="1">
    <citation type="journal article" date="2020" name="Nature">
        <title>Giant virus diversity and host interactions through global metagenomics.</title>
        <authorList>
            <person name="Schulz F."/>
            <person name="Roux S."/>
            <person name="Paez-Espino D."/>
            <person name="Jungbluth S."/>
            <person name="Walsh D.A."/>
            <person name="Denef V.J."/>
            <person name="McMahon K.D."/>
            <person name="Konstantinidis K.T."/>
            <person name="Eloe-Fadrosh E.A."/>
            <person name="Kyrpides N.C."/>
            <person name="Woyke T."/>
        </authorList>
    </citation>
    <scope>NUCLEOTIDE SEQUENCE</scope>
    <source>
        <strain evidence="3">GVMAG-S-1016704-142</strain>
    </source>
</reference>
<dbReference type="Gene3D" id="3.70.10.10">
    <property type="match status" value="1"/>
</dbReference>
<dbReference type="Pfam" id="PF00705">
    <property type="entry name" value="PCNA_N"/>
    <property type="match status" value="1"/>
</dbReference>
<accession>A0A6C0LXF1</accession>
<evidence type="ECO:0000259" key="2">
    <source>
        <dbReference type="Pfam" id="PF00705"/>
    </source>
</evidence>
<feature type="domain" description="Proliferating cell nuclear antigen PCNA N-terminal" evidence="2">
    <location>
        <begin position="6"/>
        <end position="128"/>
    </location>
</feature>
<dbReference type="InterPro" id="IPR046938">
    <property type="entry name" value="DNA_clamp_sf"/>
</dbReference>
<evidence type="ECO:0000313" key="3">
    <source>
        <dbReference type="EMBL" id="QHU33922.1"/>
    </source>
</evidence>
<dbReference type="InterPro" id="IPR022648">
    <property type="entry name" value="Pr_cel_nuc_antig_N"/>
</dbReference>
<protein>
    <recommendedName>
        <fullName evidence="2">Proliferating cell nuclear antigen PCNA N-terminal domain-containing protein</fullName>
    </recommendedName>
</protein>
<dbReference type="PANTHER" id="PTHR11352:SF0">
    <property type="entry name" value="PROLIFERATING CELL NUCLEAR ANTIGEN"/>
    <property type="match status" value="1"/>
</dbReference>
<dbReference type="PANTHER" id="PTHR11352">
    <property type="entry name" value="PROLIFERATING CELL NUCLEAR ANTIGEN"/>
    <property type="match status" value="1"/>
</dbReference>
<dbReference type="GO" id="GO:0030337">
    <property type="term" value="F:DNA polymerase processivity factor activity"/>
    <property type="evidence" value="ECO:0007669"/>
    <property type="project" value="InterPro"/>
</dbReference>
<dbReference type="InterPro" id="IPR000730">
    <property type="entry name" value="Pr_cel_nuc_antig"/>
</dbReference>
<proteinExistence type="predicted"/>
<sequence>MNTTIFRCKTDNACYIKTMGEIISNIIKLSFWEIGEDGITMSMFDQTRKMMVTIKLDAVNFNIYEFNNPDTIFIGMNSGHFHKMLKSVKKKDTIEFFIESPNTTILNIKTIPKDHSRVTISSIKIQSVQNIDVVNPDGYGKSIIIQSGDFHKMIKDLSMIDNNKITIVDTKNGVISLSADADGIMKREILFGEEGIDSGSQPYTSFFELEQFSRISKMSALSDCIHIFPPTDELPCKITSMIGTIGTIAVYIKSVDMVQHDD</sequence>
<dbReference type="EMBL" id="MN740565">
    <property type="protein sequence ID" value="QHU33922.1"/>
    <property type="molecule type" value="Genomic_DNA"/>
</dbReference>
<dbReference type="GO" id="GO:0003677">
    <property type="term" value="F:DNA binding"/>
    <property type="evidence" value="ECO:0007669"/>
    <property type="project" value="UniProtKB-KW"/>
</dbReference>
<keyword evidence="1" id="KW-0238">DNA-binding</keyword>
<dbReference type="GO" id="GO:0006275">
    <property type="term" value="P:regulation of DNA replication"/>
    <property type="evidence" value="ECO:0007669"/>
    <property type="project" value="InterPro"/>
</dbReference>
<name>A0A6C0LXF1_9ZZZZ</name>
<evidence type="ECO:0000256" key="1">
    <source>
        <dbReference type="ARBA" id="ARBA00023125"/>
    </source>
</evidence>
<dbReference type="AlphaFoldDB" id="A0A6C0LXF1"/>
<dbReference type="GO" id="GO:0006272">
    <property type="term" value="P:leading strand elongation"/>
    <property type="evidence" value="ECO:0007669"/>
    <property type="project" value="TreeGrafter"/>
</dbReference>
<organism evidence="3">
    <name type="scientific">viral metagenome</name>
    <dbReference type="NCBI Taxonomy" id="1070528"/>
    <lineage>
        <taxon>unclassified sequences</taxon>
        <taxon>metagenomes</taxon>
        <taxon>organismal metagenomes</taxon>
    </lineage>
</organism>
<dbReference type="SUPFAM" id="SSF55979">
    <property type="entry name" value="DNA clamp"/>
    <property type="match status" value="2"/>
</dbReference>